<gene>
    <name evidence="3" type="ORF">BDD14_0991</name>
</gene>
<dbReference type="RefSeq" id="WP_130417791.1">
    <property type="nucleotide sequence ID" value="NZ_SHKW01000001.1"/>
</dbReference>
<keyword evidence="2" id="KW-0732">Signal</keyword>
<evidence type="ECO:0000313" key="3">
    <source>
        <dbReference type="EMBL" id="RZU39605.1"/>
    </source>
</evidence>
<dbReference type="OrthoDB" id="123020at2"/>
<proteinExistence type="predicted"/>
<comment type="caution">
    <text evidence="3">The sequence shown here is derived from an EMBL/GenBank/DDBJ whole genome shotgun (WGS) entry which is preliminary data.</text>
</comment>
<evidence type="ECO:0008006" key="5">
    <source>
        <dbReference type="Google" id="ProtNLM"/>
    </source>
</evidence>
<organism evidence="3 4">
    <name type="scientific">Edaphobacter modestus</name>
    <dbReference type="NCBI Taxonomy" id="388466"/>
    <lineage>
        <taxon>Bacteria</taxon>
        <taxon>Pseudomonadati</taxon>
        <taxon>Acidobacteriota</taxon>
        <taxon>Terriglobia</taxon>
        <taxon>Terriglobales</taxon>
        <taxon>Acidobacteriaceae</taxon>
        <taxon>Edaphobacter</taxon>
    </lineage>
</organism>
<dbReference type="Proteomes" id="UP000292958">
    <property type="component" value="Unassembled WGS sequence"/>
</dbReference>
<evidence type="ECO:0000313" key="4">
    <source>
        <dbReference type="Proteomes" id="UP000292958"/>
    </source>
</evidence>
<feature type="chain" id="PRO_5020517896" description="YtkA-like protein" evidence="2">
    <location>
        <begin position="27"/>
        <end position="198"/>
    </location>
</feature>
<evidence type="ECO:0000256" key="1">
    <source>
        <dbReference type="SAM" id="Phobius"/>
    </source>
</evidence>
<accession>A0A4Q7YRY9</accession>
<keyword evidence="4" id="KW-1185">Reference proteome</keyword>
<keyword evidence="1" id="KW-0472">Membrane</keyword>
<sequence length="198" mass="21158">MIARRASSLIALFFTLSLFGIETASADGGRLQFREPCGPFLVSLFAQPDNLLLGPADLSVLVQNNGGHNGSGKIAFDSRVVLVLTPPAPSPQHPMTVTLSHQTATNHLLQAAQVQFTQSGPWKVTVRVSEGASQGQCSTTLLVGHRKTDPVTTWLFLAIPALLVLVYAIAQTNRPIRPPPDMVNPSLIDDLGATSRVM</sequence>
<protein>
    <recommendedName>
        <fullName evidence="5">YtkA-like protein</fullName>
    </recommendedName>
</protein>
<keyword evidence="1" id="KW-1133">Transmembrane helix</keyword>
<name>A0A4Q7YRY9_9BACT</name>
<keyword evidence="1" id="KW-0812">Transmembrane</keyword>
<evidence type="ECO:0000256" key="2">
    <source>
        <dbReference type="SAM" id="SignalP"/>
    </source>
</evidence>
<feature type="transmembrane region" description="Helical" evidence="1">
    <location>
        <begin position="151"/>
        <end position="170"/>
    </location>
</feature>
<feature type="signal peptide" evidence="2">
    <location>
        <begin position="1"/>
        <end position="26"/>
    </location>
</feature>
<reference evidence="3 4" key="1">
    <citation type="submission" date="2019-02" db="EMBL/GenBank/DDBJ databases">
        <title>Genomic Encyclopedia of Archaeal and Bacterial Type Strains, Phase II (KMG-II): from individual species to whole genera.</title>
        <authorList>
            <person name="Goeker M."/>
        </authorList>
    </citation>
    <scope>NUCLEOTIDE SEQUENCE [LARGE SCALE GENOMIC DNA]</scope>
    <source>
        <strain evidence="3 4">DSM 18101</strain>
    </source>
</reference>
<dbReference type="EMBL" id="SHKW01000001">
    <property type="protein sequence ID" value="RZU39605.1"/>
    <property type="molecule type" value="Genomic_DNA"/>
</dbReference>
<dbReference type="AlphaFoldDB" id="A0A4Q7YRY9"/>